<dbReference type="AlphaFoldDB" id="A0A5D2TEP2"/>
<dbReference type="Pfam" id="PF03107">
    <property type="entry name" value="C1_2"/>
    <property type="match status" value="1"/>
</dbReference>
<keyword evidence="1" id="KW-0677">Repeat</keyword>
<dbReference type="PANTHER" id="PTHR46477">
    <property type="entry name" value="CYSTEINE/HISTIDINE-RICH C1 DOMAIN FAMILY PROTEIN"/>
    <property type="match status" value="1"/>
</dbReference>
<gene>
    <name evidence="3" type="ORF">E1A91_D10G266200v1</name>
</gene>
<name>A0A5D2TEP2_GOSMU</name>
<dbReference type="InterPro" id="IPR046349">
    <property type="entry name" value="C1-like_sf"/>
</dbReference>
<accession>A0A5D2TEP2</accession>
<protein>
    <recommendedName>
        <fullName evidence="2">DC1 domain-containing protein</fullName>
    </recommendedName>
</protein>
<evidence type="ECO:0000259" key="2">
    <source>
        <dbReference type="Pfam" id="PF03107"/>
    </source>
</evidence>
<dbReference type="InterPro" id="IPR004146">
    <property type="entry name" value="DC1"/>
</dbReference>
<evidence type="ECO:0000313" key="4">
    <source>
        <dbReference type="Proteomes" id="UP000323597"/>
    </source>
</evidence>
<dbReference type="SUPFAM" id="SSF57889">
    <property type="entry name" value="Cysteine-rich domain"/>
    <property type="match status" value="2"/>
</dbReference>
<proteinExistence type="predicted"/>
<reference evidence="3 4" key="1">
    <citation type="submission" date="2019-07" db="EMBL/GenBank/DDBJ databases">
        <title>WGS assembly of Gossypium mustelinum.</title>
        <authorList>
            <person name="Chen Z.J."/>
            <person name="Sreedasyam A."/>
            <person name="Ando A."/>
            <person name="Song Q."/>
            <person name="De L."/>
            <person name="Hulse-Kemp A."/>
            <person name="Ding M."/>
            <person name="Ye W."/>
            <person name="Kirkbride R."/>
            <person name="Jenkins J."/>
            <person name="Plott C."/>
            <person name="Lovell J."/>
            <person name="Lin Y.-M."/>
            <person name="Vaughn R."/>
            <person name="Liu B."/>
            <person name="Li W."/>
            <person name="Simpson S."/>
            <person name="Scheffler B."/>
            <person name="Saski C."/>
            <person name="Grover C."/>
            <person name="Hu G."/>
            <person name="Conover J."/>
            <person name="Carlson J."/>
            <person name="Shu S."/>
            <person name="Boston L."/>
            <person name="Williams M."/>
            <person name="Peterson D."/>
            <person name="Mcgee K."/>
            <person name="Jones D."/>
            <person name="Wendel J."/>
            <person name="Stelly D."/>
            <person name="Grimwood J."/>
            <person name="Schmutz J."/>
        </authorList>
    </citation>
    <scope>NUCLEOTIDE SEQUENCE [LARGE SCALE GENOMIC DNA]</scope>
    <source>
        <strain evidence="3">1408120.09</strain>
    </source>
</reference>
<evidence type="ECO:0000256" key="1">
    <source>
        <dbReference type="ARBA" id="ARBA00022737"/>
    </source>
</evidence>
<organism evidence="3 4">
    <name type="scientific">Gossypium mustelinum</name>
    <name type="common">Cotton</name>
    <name type="synonym">Gossypium caicoense</name>
    <dbReference type="NCBI Taxonomy" id="34275"/>
    <lineage>
        <taxon>Eukaryota</taxon>
        <taxon>Viridiplantae</taxon>
        <taxon>Streptophyta</taxon>
        <taxon>Embryophyta</taxon>
        <taxon>Tracheophyta</taxon>
        <taxon>Spermatophyta</taxon>
        <taxon>Magnoliopsida</taxon>
        <taxon>eudicotyledons</taxon>
        <taxon>Gunneridae</taxon>
        <taxon>Pentapetalae</taxon>
        <taxon>rosids</taxon>
        <taxon>malvids</taxon>
        <taxon>Malvales</taxon>
        <taxon>Malvaceae</taxon>
        <taxon>Malvoideae</taxon>
        <taxon>Gossypium</taxon>
    </lineage>
</organism>
<dbReference type="PANTHER" id="PTHR46477:SF15">
    <property type="entry name" value="CYSTEINE_HISTIDINE-RICH C1 DOMAIN PROTEIN"/>
    <property type="match status" value="1"/>
</dbReference>
<evidence type="ECO:0000313" key="3">
    <source>
        <dbReference type="EMBL" id="TYI62708.1"/>
    </source>
</evidence>
<keyword evidence="4" id="KW-1185">Reference proteome</keyword>
<sequence length="253" mass="28605">MFKFFRNSESKSCKRANAKDMKITEINHFNHHHKLKLSYSGTPYQCDGCKELGFGSCYQCNNEKCDFHLHENCGVAKPIATHSFFKNINFKYEKKGKQGKTCKACGKDVQGFMYKSKETYLHPSCLELPSTLNGNFNGRSLRLNLKVKASTKCLICQNKEISKGKLKGWAYISSCGKHCYHVGCVNNLNFENWKMGYFNQSQSGGVTNGLVFINEENRGSSSGRKENERPLMRYALNLIVQAVLGAVVSSWIS</sequence>
<dbReference type="Proteomes" id="UP000323597">
    <property type="component" value="Chromosome D10"/>
</dbReference>
<feature type="domain" description="DC1" evidence="2">
    <location>
        <begin position="30"/>
        <end position="73"/>
    </location>
</feature>
<dbReference type="EMBL" id="CM017658">
    <property type="protein sequence ID" value="TYI62708.1"/>
    <property type="molecule type" value="Genomic_DNA"/>
</dbReference>